<feature type="region of interest" description="Disordered" evidence="1">
    <location>
        <begin position="486"/>
        <end position="515"/>
    </location>
</feature>
<reference evidence="2" key="1">
    <citation type="submission" date="2020-05" db="UniProtKB">
        <authorList>
            <consortium name="EnsemblMetazoa"/>
        </authorList>
    </citation>
    <scope>IDENTIFICATION</scope>
    <source>
        <strain evidence="2">Yale</strain>
    </source>
</reference>
<keyword evidence="3" id="KW-1185">Reference proteome</keyword>
<dbReference type="EnsemblMetazoa" id="GMOY002839-RA">
    <property type="protein sequence ID" value="GMOY002839-PA"/>
    <property type="gene ID" value="GMOY002839"/>
</dbReference>
<sequence>MHTLNNRNNIKPKICSKIKDDITALDAILLECFKRNLFGKYHARNDTVDDKVKLLRKIFGVPNHQLSPETWIEHLNDTNNTTSETKFIKFAFLDEIRNILTDKRPHIPLSTFQKFMYRLDFETLKETENLKIPNESNSPTLNDHIFYEAVDNCRDDYSNDDMKMDINIHMANNDIAVTKAKQETGFTCKREEEKYCDNEEVLITDSTNDIDNEMLQRILLADMENDAQASYAYRSDHRDSDIKQESITNDTTEDIPPGMEYEKNRFPSFKHISTESARNNHNNNNNNNNNNKSKINDNLLENHKLEGVVEASEIFDLLKSLERNDDELEEIKMSEKRKQADESSINQLITKAQLNSKRKKLRCCVNKNYDNLMEIDQKSHVNNLTEESLIMNEEKQCFTGTSINVIDLNGKCENYVITTATCDNNNCKTCNNKSVTERDKDLRKSIESSKLDNSTTFLEENSLESDKFSEDLDFLRIMQEVEKADKALHNEDGAKNVKKEERKDHHYADHSDADNDNDIILIEDSDSEDGNSFSVNNNSHSSNIEGTIATTTTTTTTKALDESGDFNVKITNNYDAVLHLYKIKRFLLKKGNRKGFKLVQQLQEVFLRNGF</sequence>
<protein>
    <submittedName>
        <fullName evidence="2">Uncharacterized protein</fullName>
    </submittedName>
</protein>
<evidence type="ECO:0000313" key="2">
    <source>
        <dbReference type="EnsemblMetazoa" id="GMOY002839-PA"/>
    </source>
</evidence>
<dbReference type="VEuPathDB" id="VectorBase:GMOY002839"/>
<feature type="compositionally biased region" description="Basic and acidic residues" evidence="1">
    <location>
        <begin position="234"/>
        <end position="244"/>
    </location>
</feature>
<dbReference type="EMBL" id="CCAG010008480">
    <property type="status" value="NOT_ANNOTATED_CDS"/>
    <property type="molecule type" value="Genomic_DNA"/>
</dbReference>
<feature type="compositionally biased region" description="Basic and acidic residues" evidence="1">
    <location>
        <begin position="486"/>
        <end position="513"/>
    </location>
</feature>
<dbReference type="AlphaFoldDB" id="A0A1B0FGI5"/>
<evidence type="ECO:0000256" key="1">
    <source>
        <dbReference type="SAM" id="MobiDB-lite"/>
    </source>
</evidence>
<organism evidence="2 3">
    <name type="scientific">Glossina morsitans morsitans</name>
    <name type="common">Savannah tsetse fly</name>
    <dbReference type="NCBI Taxonomy" id="37546"/>
    <lineage>
        <taxon>Eukaryota</taxon>
        <taxon>Metazoa</taxon>
        <taxon>Ecdysozoa</taxon>
        <taxon>Arthropoda</taxon>
        <taxon>Hexapoda</taxon>
        <taxon>Insecta</taxon>
        <taxon>Pterygota</taxon>
        <taxon>Neoptera</taxon>
        <taxon>Endopterygota</taxon>
        <taxon>Diptera</taxon>
        <taxon>Brachycera</taxon>
        <taxon>Muscomorpha</taxon>
        <taxon>Hippoboscoidea</taxon>
        <taxon>Glossinidae</taxon>
        <taxon>Glossina</taxon>
    </lineage>
</organism>
<proteinExistence type="predicted"/>
<accession>A0A1B0FGI5</accession>
<evidence type="ECO:0000313" key="3">
    <source>
        <dbReference type="Proteomes" id="UP000092444"/>
    </source>
</evidence>
<feature type="region of interest" description="Disordered" evidence="1">
    <location>
        <begin position="234"/>
        <end position="263"/>
    </location>
</feature>
<name>A0A1B0FGI5_GLOMM</name>
<dbReference type="Proteomes" id="UP000092444">
    <property type="component" value="Unassembled WGS sequence"/>
</dbReference>
<feature type="compositionally biased region" description="Low complexity" evidence="1">
    <location>
        <begin position="279"/>
        <end position="291"/>
    </location>
</feature>
<feature type="region of interest" description="Disordered" evidence="1">
    <location>
        <begin position="275"/>
        <end position="295"/>
    </location>
</feature>